<keyword evidence="3" id="KW-1185">Reference proteome</keyword>
<dbReference type="STRING" id="299262.BWR18_19220"/>
<organism evidence="2 3">
    <name type="scientific">Tateyamaria omphalii</name>
    <dbReference type="NCBI Taxonomy" id="299262"/>
    <lineage>
        <taxon>Bacteria</taxon>
        <taxon>Pseudomonadati</taxon>
        <taxon>Pseudomonadota</taxon>
        <taxon>Alphaproteobacteria</taxon>
        <taxon>Rhodobacterales</taxon>
        <taxon>Roseobacteraceae</taxon>
        <taxon>Tateyamaria</taxon>
    </lineage>
</organism>
<dbReference type="InterPro" id="IPR012334">
    <property type="entry name" value="Pectin_lyas_fold"/>
</dbReference>
<dbReference type="InterPro" id="IPR024535">
    <property type="entry name" value="RHGA/B-epi-like_pectate_lyase"/>
</dbReference>
<evidence type="ECO:0000259" key="1">
    <source>
        <dbReference type="Pfam" id="PF12708"/>
    </source>
</evidence>
<reference evidence="2 3" key="1">
    <citation type="submission" date="2017-01" db="EMBL/GenBank/DDBJ databases">
        <title>Complete genome of Tateyamaria omphalii DOK1-4 isolated from seawater in Dokdo.</title>
        <authorList>
            <person name="Kim J.H."/>
            <person name="Chi W.-J."/>
        </authorList>
    </citation>
    <scope>NUCLEOTIDE SEQUENCE [LARGE SCALE GENOMIC DNA]</scope>
    <source>
        <strain evidence="2 3">DOK1-4</strain>
    </source>
</reference>
<sequence>MNKAITDGVLLMPPAFADGLNVWSSGDGTPGTATYQNAANAAFVPADQDFGGCLELQKTSNTTRVRYMGETPLLPGCYLRVTARIKAVAGSLPSVQIAGYPARASGQPLADVDTAADSVALTTYGEVVEVSAIIGAGNRPGVDLVWGSRAVYGHFGIDLTGPNGGIVRIDDIIIEDVTSVFLRDLLAVVDVRDFGALGDGTTDDSDAFDAANAAANGRTILVPEGVFRLEKDVAFEEQVKFEGTISMPTDKMLLLRKSFDLPTYIEAFGDEVLAFKKAFQALLNSSDHESLDLCGRRIAVFEPIDMQAAVPNRNQFNTRRVIRNGQFEAQGDNWNTQTVSSQATYSSSNGRTLTNVTNIANVPVGAHVTGNGVGREIYVRSKNVGAGTIELNAPPFDADGTQNYTFRRFDYLIDLSGFSKLSKFNMSNIEFQCNGKCSGIMLAPAGPTFELQECFISRPKDRGITSIGGGCQGILIDRCQFLSSEEAENVADRTSIGFNVNSNDAKIRDCRATQFRHFMLLAGQNHLIKGNHFFQGDAVADGFRTAGIVLQDNYTASVVTGNYIDNCFVEWTNERDPTPGFTNGFSFSSFSLTDNVFLSGDVAPWFSYLVVKPHGTGHFLNGVTVTGNRFRSINGNIDRAERVDTSFADLDHSRNRSVWYKGNSYHNVREHAENPLVVAHSQGTNTRTWTIGTDKKLPFEGFCQFVDSVMLTGDLRNNSNQRRYEAPVGRGRIGSDDDQFSLEFSEDMRGSVRATVRMDKD</sequence>
<dbReference type="OrthoDB" id="7749009at2"/>
<dbReference type="InterPro" id="IPR011050">
    <property type="entry name" value="Pectin_lyase_fold/virulence"/>
</dbReference>
<gene>
    <name evidence="2" type="ORF">BWR18_19220</name>
</gene>
<dbReference type="Pfam" id="PF12708">
    <property type="entry name" value="Pect-lyase_RHGA_epim"/>
    <property type="match status" value="1"/>
</dbReference>
<accession>A0A1P8N015</accession>
<dbReference type="EMBL" id="CP019312">
    <property type="protein sequence ID" value="APX13578.1"/>
    <property type="molecule type" value="Genomic_DNA"/>
</dbReference>
<protein>
    <recommendedName>
        <fullName evidence="1">Rhamnogalacturonase A/B/Epimerase-like pectate lyase domain-containing protein</fullName>
    </recommendedName>
</protein>
<dbReference type="RefSeq" id="WP_076630010.1">
    <property type="nucleotide sequence ID" value="NZ_CP019312.1"/>
</dbReference>
<dbReference type="KEGG" id="tom:BWR18_19220"/>
<dbReference type="SUPFAM" id="SSF51126">
    <property type="entry name" value="Pectin lyase-like"/>
    <property type="match status" value="1"/>
</dbReference>
<evidence type="ECO:0000313" key="3">
    <source>
        <dbReference type="Proteomes" id="UP000186336"/>
    </source>
</evidence>
<dbReference type="Gene3D" id="2.160.20.10">
    <property type="entry name" value="Single-stranded right-handed beta-helix, Pectin lyase-like"/>
    <property type="match status" value="1"/>
</dbReference>
<dbReference type="AlphaFoldDB" id="A0A1P8N015"/>
<dbReference type="Proteomes" id="UP000186336">
    <property type="component" value="Chromosome"/>
</dbReference>
<name>A0A1P8N015_9RHOB</name>
<proteinExistence type="predicted"/>
<evidence type="ECO:0000313" key="2">
    <source>
        <dbReference type="EMBL" id="APX13578.1"/>
    </source>
</evidence>
<feature type="domain" description="Rhamnogalacturonase A/B/Epimerase-like pectate lyase" evidence="1">
    <location>
        <begin position="189"/>
        <end position="244"/>
    </location>
</feature>